<keyword evidence="4" id="KW-1185">Reference proteome</keyword>
<evidence type="ECO:0000313" key="4">
    <source>
        <dbReference type="Proteomes" id="UP001274830"/>
    </source>
</evidence>
<feature type="domain" description="DUF2293" evidence="2">
    <location>
        <begin position="187"/>
        <end position="270"/>
    </location>
</feature>
<feature type="compositionally biased region" description="Acidic residues" evidence="1">
    <location>
        <begin position="292"/>
        <end position="311"/>
    </location>
</feature>
<dbReference type="Pfam" id="PF10056">
    <property type="entry name" value="DUF2293"/>
    <property type="match status" value="1"/>
</dbReference>
<dbReference type="Proteomes" id="UP001274830">
    <property type="component" value="Unassembled WGS sequence"/>
</dbReference>
<dbReference type="InterPro" id="IPR018744">
    <property type="entry name" value="DUF2293"/>
</dbReference>
<feature type="compositionally biased region" description="Polar residues" evidence="1">
    <location>
        <begin position="8"/>
        <end position="22"/>
    </location>
</feature>
<dbReference type="PANTHER" id="PTHR38113">
    <property type="match status" value="1"/>
</dbReference>
<accession>A0AAE0TRM0</accession>
<name>A0AAE0TRM0_9PEZI</name>
<evidence type="ECO:0000313" key="3">
    <source>
        <dbReference type="EMBL" id="KAK3672247.1"/>
    </source>
</evidence>
<feature type="region of interest" description="Disordered" evidence="1">
    <location>
        <begin position="716"/>
        <end position="743"/>
    </location>
</feature>
<evidence type="ECO:0000259" key="2">
    <source>
        <dbReference type="Pfam" id="PF10056"/>
    </source>
</evidence>
<protein>
    <recommendedName>
        <fullName evidence="2">DUF2293 domain-containing protein</fullName>
    </recommendedName>
</protein>
<dbReference type="EMBL" id="JAUTXT010000034">
    <property type="protein sequence ID" value="KAK3672247.1"/>
    <property type="molecule type" value="Genomic_DNA"/>
</dbReference>
<gene>
    <name evidence="3" type="ORF">LTR78_007787</name>
</gene>
<dbReference type="AlphaFoldDB" id="A0AAE0TRM0"/>
<proteinExistence type="predicted"/>
<feature type="region of interest" description="Disordered" evidence="1">
    <location>
        <begin position="1"/>
        <end position="33"/>
    </location>
</feature>
<comment type="caution">
    <text evidence="3">The sequence shown here is derived from an EMBL/GenBank/DDBJ whole genome shotgun (WGS) entry which is preliminary data.</text>
</comment>
<feature type="region of interest" description="Disordered" evidence="1">
    <location>
        <begin position="668"/>
        <end position="692"/>
    </location>
</feature>
<dbReference type="PANTHER" id="PTHR38113:SF1">
    <property type="entry name" value="DUF2293 DOMAIN-CONTAINING PROTEIN"/>
    <property type="match status" value="1"/>
</dbReference>
<sequence>MIMGPFTGVSSRITSNRPSGASSAVHDIMKKRDKPFKTETERVVAKKRKLHIRTAYKQAVPQGYKFLPVGTPDLAERCKEISRQKGCDVNVVNSKPATKNAEDPGKVSHHIARIGYHFRSDILDDACQQLGYIYYHGELVKAAELEAQQKAAQQQSILAQTLAKYGVDPSTMVKGQGHEDPISVKAAIKELFPRMPSYDLEQIMLHAWKKGSRRVGLNSQLDLPRRVQLATIARIRHEYTDYDRLLRAFTWFEARAIVEPDCLRKLIEWRGETEKEDDDQFEEIVRETIIIDDDDDDDDDADSVTDLDAGDTSDASVEITHHVVADMDFGAESHDDRPHRRVAPYRAPVQSLDQRNLLKQKIGNARQQLRAGVPSSHGPQPAVHTPIPPQNQNEVVRVVVQPDQFGTYPSEVMVGGQRMLVVSQVSRDDDRLESAASTSTPCLATIAYSTQGRPQPSTPIAQPHLYQQPPQTPPVYGYTHAAAVPHLSTHSGYAHPAPTIRQDNQELYNRPVPSIEIDDSARRTALSSQQIFRPVTPDQEHIKRRRVDDHQPNRSMEHIDLTNEPDLHDQRRLPAQPEIMDLISPVRNSYVSHRSPFTYDARSAQNGQVQPQKPNIMWPVPIPPPGPASAPTHYSHQYGHARQPNVQYTQQVSPAYPVHGAPARVQQAPITRPPPSAHLAHQPLHNTPHPVQYASQSGIVNAQPQEQYHAVHELSYRQPPSQNGSNHNPLTGHYQQQDRYYHR</sequence>
<organism evidence="3 4">
    <name type="scientific">Recurvomyces mirabilis</name>
    <dbReference type="NCBI Taxonomy" id="574656"/>
    <lineage>
        <taxon>Eukaryota</taxon>
        <taxon>Fungi</taxon>
        <taxon>Dikarya</taxon>
        <taxon>Ascomycota</taxon>
        <taxon>Pezizomycotina</taxon>
        <taxon>Dothideomycetes</taxon>
        <taxon>Dothideomycetidae</taxon>
        <taxon>Mycosphaerellales</taxon>
        <taxon>Teratosphaeriaceae</taxon>
        <taxon>Recurvomyces</taxon>
    </lineage>
</organism>
<reference evidence="3" key="1">
    <citation type="submission" date="2023-07" db="EMBL/GenBank/DDBJ databases">
        <title>Black Yeasts Isolated from many extreme environments.</title>
        <authorList>
            <person name="Coleine C."/>
            <person name="Stajich J.E."/>
            <person name="Selbmann L."/>
        </authorList>
    </citation>
    <scope>NUCLEOTIDE SEQUENCE</scope>
    <source>
        <strain evidence="3">CCFEE 5485</strain>
    </source>
</reference>
<feature type="compositionally biased region" description="Polar residues" evidence="1">
    <location>
        <begin position="718"/>
        <end position="743"/>
    </location>
</feature>
<evidence type="ECO:0000256" key="1">
    <source>
        <dbReference type="SAM" id="MobiDB-lite"/>
    </source>
</evidence>
<feature type="region of interest" description="Disordered" evidence="1">
    <location>
        <begin position="292"/>
        <end position="313"/>
    </location>
</feature>